<evidence type="ECO:0000313" key="3">
    <source>
        <dbReference type="Proteomes" id="UP000595140"/>
    </source>
</evidence>
<dbReference type="EMBL" id="OOIL02000001">
    <property type="protein sequence ID" value="VFQ58324.1"/>
    <property type="molecule type" value="Genomic_DNA"/>
</dbReference>
<sequence length="132" mass="15988">MCRPQGVLPPKYERDAPYGARWVCYHRWTVSPSHTIRPYRDQLDRLQKREFVWMPYLDFQHLHPHCTTGFAIWCARVPLIYTYMVEMYYPDRFCRQFGGLQDIPQAVDYDREFHAVRTTIWTMVPRTSHFVA</sequence>
<evidence type="ECO:0000313" key="2">
    <source>
        <dbReference type="EMBL" id="VFQ58324.1"/>
    </source>
</evidence>
<dbReference type="AlphaFoldDB" id="A0A484K3T6"/>
<dbReference type="InterPro" id="IPR044824">
    <property type="entry name" value="MAIN-like"/>
</dbReference>
<proteinExistence type="predicted"/>
<dbReference type="Proteomes" id="UP000595140">
    <property type="component" value="Unassembled WGS sequence"/>
</dbReference>
<organism evidence="2 3">
    <name type="scientific">Cuscuta campestris</name>
    <dbReference type="NCBI Taxonomy" id="132261"/>
    <lineage>
        <taxon>Eukaryota</taxon>
        <taxon>Viridiplantae</taxon>
        <taxon>Streptophyta</taxon>
        <taxon>Embryophyta</taxon>
        <taxon>Tracheophyta</taxon>
        <taxon>Spermatophyta</taxon>
        <taxon>Magnoliopsida</taxon>
        <taxon>eudicotyledons</taxon>
        <taxon>Gunneridae</taxon>
        <taxon>Pentapetalae</taxon>
        <taxon>asterids</taxon>
        <taxon>lamiids</taxon>
        <taxon>Solanales</taxon>
        <taxon>Convolvulaceae</taxon>
        <taxon>Cuscuteae</taxon>
        <taxon>Cuscuta</taxon>
        <taxon>Cuscuta subgen. Grammica</taxon>
        <taxon>Cuscuta sect. Cleistogrammica</taxon>
    </lineage>
</organism>
<dbReference type="OrthoDB" id="1716420at2759"/>
<protein>
    <recommendedName>
        <fullName evidence="1">Aminotransferase-like plant mobile domain-containing protein</fullName>
    </recommendedName>
</protein>
<dbReference type="PANTHER" id="PTHR46033">
    <property type="entry name" value="PROTEIN MAIN-LIKE 2"/>
    <property type="match status" value="1"/>
</dbReference>
<dbReference type="GO" id="GO:0010073">
    <property type="term" value="P:meristem maintenance"/>
    <property type="evidence" value="ECO:0007669"/>
    <property type="project" value="InterPro"/>
</dbReference>
<dbReference type="Pfam" id="PF10536">
    <property type="entry name" value="PMD"/>
    <property type="match status" value="1"/>
</dbReference>
<feature type="domain" description="Aminotransferase-like plant mobile" evidence="1">
    <location>
        <begin position="12"/>
        <end position="113"/>
    </location>
</feature>
<dbReference type="InterPro" id="IPR019557">
    <property type="entry name" value="AminoTfrase-like_pln_mobile"/>
</dbReference>
<name>A0A484K3T6_9ASTE</name>
<gene>
    <name evidence="2" type="ORF">CCAM_LOCUS100</name>
</gene>
<accession>A0A484K3T6</accession>
<reference evidence="2 3" key="1">
    <citation type="submission" date="2018-04" db="EMBL/GenBank/DDBJ databases">
        <authorList>
            <person name="Vogel A."/>
        </authorList>
    </citation>
    <scope>NUCLEOTIDE SEQUENCE [LARGE SCALE GENOMIC DNA]</scope>
</reference>
<keyword evidence="3" id="KW-1185">Reference proteome</keyword>
<dbReference type="PANTHER" id="PTHR46033:SF60">
    <property type="entry name" value="AMINOTRANSFERASE-LIKE PLANT MOBILE DOMAIN-CONTAINING PROTEIN"/>
    <property type="match status" value="1"/>
</dbReference>
<evidence type="ECO:0000259" key="1">
    <source>
        <dbReference type="Pfam" id="PF10536"/>
    </source>
</evidence>